<evidence type="ECO:0000313" key="2">
    <source>
        <dbReference type="Proteomes" id="UP001597438"/>
    </source>
</evidence>
<accession>A0ABW5X457</accession>
<evidence type="ECO:0000313" key="1">
    <source>
        <dbReference type="EMBL" id="MFD2833776.1"/>
    </source>
</evidence>
<protein>
    <submittedName>
        <fullName evidence="1">Uncharacterized protein</fullName>
    </submittedName>
</protein>
<reference evidence="2" key="1">
    <citation type="journal article" date="2019" name="Int. J. Syst. Evol. Microbiol.">
        <title>The Global Catalogue of Microorganisms (GCM) 10K type strain sequencing project: providing services to taxonomists for standard genome sequencing and annotation.</title>
        <authorList>
            <consortium name="The Broad Institute Genomics Platform"/>
            <consortium name="The Broad Institute Genome Sequencing Center for Infectious Disease"/>
            <person name="Wu L."/>
            <person name="Ma J."/>
        </authorList>
    </citation>
    <scope>NUCLEOTIDE SEQUENCE [LARGE SCALE GENOMIC DNA]</scope>
    <source>
        <strain evidence="2">KCTC 52925</strain>
    </source>
</reference>
<name>A0ABW5X457_9FLAO</name>
<keyword evidence="2" id="KW-1185">Reference proteome</keyword>
<dbReference type="RefSeq" id="WP_251743167.1">
    <property type="nucleotide sequence ID" value="NZ_JBHUOJ010000023.1"/>
</dbReference>
<sequence length="178" mass="21006">MENKLIVLLFLAFIKIGTLIAQDENIKNFQNILGDEKIEIIDLLVKDFDNALNKKYPELSIENAYLRFLYDIQIDNFEFSDFNYISDSTNIKLFKSNLRSDLYQREMLPALLINFNGDYNKALNEISHSSDELLKEFYKTRGKYGIIQHKLLCNLFLKNDPDFSNYLHKRILVLTFVM</sequence>
<dbReference type="EMBL" id="JBHUOJ010000023">
    <property type="protein sequence ID" value="MFD2833776.1"/>
    <property type="molecule type" value="Genomic_DNA"/>
</dbReference>
<dbReference type="Proteomes" id="UP001597438">
    <property type="component" value="Unassembled WGS sequence"/>
</dbReference>
<proteinExistence type="predicted"/>
<organism evidence="1 2">
    <name type="scientific">Christiangramia antarctica</name>
    <dbReference type="NCBI Taxonomy" id="2058158"/>
    <lineage>
        <taxon>Bacteria</taxon>
        <taxon>Pseudomonadati</taxon>
        <taxon>Bacteroidota</taxon>
        <taxon>Flavobacteriia</taxon>
        <taxon>Flavobacteriales</taxon>
        <taxon>Flavobacteriaceae</taxon>
        <taxon>Christiangramia</taxon>
    </lineage>
</organism>
<comment type="caution">
    <text evidence="1">The sequence shown here is derived from an EMBL/GenBank/DDBJ whole genome shotgun (WGS) entry which is preliminary data.</text>
</comment>
<gene>
    <name evidence="1" type="ORF">ACFSYS_10785</name>
</gene>